<accession>A0A1H0WQM5</accession>
<dbReference type="STRING" id="641025.SAMN05421507_12181"/>
<sequence length="164" mass="17414">MGVVGITVIGVTHPGQVGALPGGTNVLVLADDGTFADEFLEADHGAHQLVVRSFGRGSAFFGVADKARELGADRVLFGGAHDIAASFTTGEDPVLVLGVRPPGGPIACNAAFLEWLDRWPRPANAYHGDVDHWLAANALREGLRVELVSWRMEPTVPLRRKLTA</sequence>
<gene>
    <name evidence="1" type="ORF">SAMN05421507_12181</name>
</gene>
<evidence type="ECO:0000313" key="2">
    <source>
        <dbReference type="Proteomes" id="UP000199691"/>
    </source>
</evidence>
<evidence type="ECO:0000313" key="1">
    <source>
        <dbReference type="EMBL" id="SDP92984.1"/>
    </source>
</evidence>
<dbReference type="AlphaFoldDB" id="A0A1H0WQM5"/>
<dbReference type="Proteomes" id="UP000199691">
    <property type="component" value="Unassembled WGS sequence"/>
</dbReference>
<dbReference type="EMBL" id="FNIX01000021">
    <property type="protein sequence ID" value="SDP92984.1"/>
    <property type="molecule type" value="Genomic_DNA"/>
</dbReference>
<reference evidence="2" key="1">
    <citation type="submission" date="2016-10" db="EMBL/GenBank/DDBJ databases">
        <authorList>
            <person name="Varghese N."/>
            <person name="Submissions S."/>
        </authorList>
    </citation>
    <scope>NUCLEOTIDE SEQUENCE [LARGE SCALE GENOMIC DNA]</scope>
    <source>
        <strain evidence="2">CGMCC 4.6609</strain>
    </source>
</reference>
<name>A0A1H0WQM5_9PSEU</name>
<organism evidence="1 2">
    <name type="scientific">Lentzea jiangxiensis</name>
    <dbReference type="NCBI Taxonomy" id="641025"/>
    <lineage>
        <taxon>Bacteria</taxon>
        <taxon>Bacillati</taxon>
        <taxon>Actinomycetota</taxon>
        <taxon>Actinomycetes</taxon>
        <taxon>Pseudonocardiales</taxon>
        <taxon>Pseudonocardiaceae</taxon>
        <taxon>Lentzea</taxon>
    </lineage>
</organism>
<keyword evidence="2" id="KW-1185">Reference proteome</keyword>
<proteinExistence type="predicted"/>
<protein>
    <submittedName>
        <fullName evidence="1">Uncharacterized protein</fullName>
    </submittedName>
</protein>